<dbReference type="CDD" id="cd13128">
    <property type="entry name" value="MATE_Wzx_like"/>
    <property type="match status" value="1"/>
</dbReference>
<dbReference type="Pfam" id="PF01943">
    <property type="entry name" value="Polysacc_synt"/>
    <property type="match status" value="1"/>
</dbReference>
<organism evidence="7 8">
    <name type="scientific">candidate division WWE3 bacterium RBG_16_37_10</name>
    <dbReference type="NCBI Taxonomy" id="1802610"/>
    <lineage>
        <taxon>Bacteria</taxon>
        <taxon>Katanobacteria</taxon>
    </lineage>
</organism>
<evidence type="ECO:0000256" key="3">
    <source>
        <dbReference type="ARBA" id="ARBA00022692"/>
    </source>
</evidence>
<feature type="transmembrane region" description="Helical" evidence="6">
    <location>
        <begin position="176"/>
        <end position="196"/>
    </location>
</feature>
<gene>
    <name evidence="7" type="ORF">A2W32_04155</name>
</gene>
<dbReference type="STRING" id="1802610.A2W32_04155"/>
<comment type="caution">
    <text evidence="7">The sequence shown here is derived from an EMBL/GenBank/DDBJ whole genome shotgun (WGS) entry which is preliminary data.</text>
</comment>
<dbReference type="AlphaFoldDB" id="A0A1F4UV16"/>
<keyword evidence="2" id="KW-1003">Cell membrane</keyword>
<keyword evidence="3 6" id="KW-0812">Transmembrane</keyword>
<feature type="transmembrane region" description="Helical" evidence="6">
    <location>
        <begin position="217"/>
        <end position="238"/>
    </location>
</feature>
<feature type="transmembrane region" description="Helical" evidence="6">
    <location>
        <begin position="152"/>
        <end position="170"/>
    </location>
</feature>
<evidence type="ECO:0000256" key="4">
    <source>
        <dbReference type="ARBA" id="ARBA00022989"/>
    </source>
</evidence>
<feature type="transmembrane region" description="Helical" evidence="6">
    <location>
        <begin position="273"/>
        <end position="292"/>
    </location>
</feature>
<evidence type="ECO:0000256" key="1">
    <source>
        <dbReference type="ARBA" id="ARBA00004651"/>
    </source>
</evidence>
<dbReference type="Proteomes" id="UP000177371">
    <property type="component" value="Unassembled WGS sequence"/>
</dbReference>
<evidence type="ECO:0000256" key="6">
    <source>
        <dbReference type="SAM" id="Phobius"/>
    </source>
</evidence>
<evidence type="ECO:0000256" key="5">
    <source>
        <dbReference type="ARBA" id="ARBA00023136"/>
    </source>
</evidence>
<dbReference type="InterPro" id="IPR002797">
    <property type="entry name" value="Polysacc_synth"/>
</dbReference>
<protein>
    <submittedName>
        <fullName evidence="7">Uncharacterized protein</fullName>
    </submittedName>
</protein>
<feature type="transmembrane region" description="Helical" evidence="6">
    <location>
        <begin position="20"/>
        <end position="41"/>
    </location>
</feature>
<dbReference type="GO" id="GO:0005886">
    <property type="term" value="C:plasma membrane"/>
    <property type="evidence" value="ECO:0007669"/>
    <property type="project" value="UniProtKB-SubCell"/>
</dbReference>
<feature type="transmembrane region" description="Helical" evidence="6">
    <location>
        <begin position="53"/>
        <end position="72"/>
    </location>
</feature>
<keyword evidence="5 6" id="KW-0472">Membrane</keyword>
<accession>A0A1F4UV16</accession>
<feature type="transmembrane region" description="Helical" evidence="6">
    <location>
        <begin position="348"/>
        <end position="369"/>
    </location>
</feature>
<sequence length="432" mass="48910">MSFSSSTSKKVASNTIYQLIGKVVSMSITILTTVIVTRAYGREGFGEFNLMQNFPALFFIIVDFGINAIATREISQDWEKSVKYFVNVLFLRVVISILFILFCIISLQFFPYSVLLKFGIYLSLFLILTQALFTTTNIIFQAKLRYDLSTIGYIFGSILILIFVLIFTVLKLPVYLVNFSYVIGGIGAFLINLFFVRKVLKESGKDLIISKDLIDTGLIKLLLVQTLPLGLMFIFSQINFKADSILISIMRLPSEYNLNNTESVAIYGLPYKIFEVSLVVPTFFMNAAYPILVRHMMEGEVRLKNTFFKSITILASMGISASILGIILAPLAIEILGGSQFSQSVEVLKILFLGLVVFYLTQPLSWLIVTLGRQKFLPFIYLVSAVFNVSANIYFIPKYSFYASSAITWISELLILFMLLFFTHKAWKEKYA</sequence>
<name>A0A1F4UV16_UNCKA</name>
<dbReference type="PANTHER" id="PTHR30250">
    <property type="entry name" value="PST FAMILY PREDICTED COLANIC ACID TRANSPORTER"/>
    <property type="match status" value="1"/>
</dbReference>
<evidence type="ECO:0000313" key="7">
    <source>
        <dbReference type="EMBL" id="OGC48797.1"/>
    </source>
</evidence>
<feature type="transmembrane region" description="Helical" evidence="6">
    <location>
        <begin position="118"/>
        <end position="140"/>
    </location>
</feature>
<feature type="transmembrane region" description="Helical" evidence="6">
    <location>
        <begin position="313"/>
        <end position="336"/>
    </location>
</feature>
<feature type="transmembrane region" description="Helical" evidence="6">
    <location>
        <begin position="376"/>
        <end position="395"/>
    </location>
</feature>
<reference evidence="7 8" key="1">
    <citation type="journal article" date="2016" name="Nat. Commun.">
        <title>Thousands of microbial genomes shed light on interconnected biogeochemical processes in an aquifer system.</title>
        <authorList>
            <person name="Anantharaman K."/>
            <person name="Brown C.T."/>
            <person name="Hug L.A."/>
            <person name="Sharon I."/>
            <person name="Castelle C.J."/>
            <person name="Probst A.J."/>
            <person name="Thomas B.C."/>
            <person name="Singh A."/>
            <person name="Wilkins M.J."/>
            <person name="Karaoz U."/>
            <person name="Brodie E.L."/>
            <person name="Williams K.H."/>
            <person name="Hubbard S.S."/>
            <person name="Banfield J.F."/>
        </authorList>
    </citation>
    <scope>NUCLEOTIDE SEQUENCE [LARGE SCALE GENOMIC DNA]</scope>
</reference>
<comment type="subcellular location">
    <subcellularLocation>
        <location evidence="1">Cell membrane</location>
        <topology evidence="1">Multi-pass membrane protein</topology>
    </subcellularLocation>
</comment>
<feature type="transmembrane region" description="Helical" evidence="6">
    <location>
        <begin position="84"/>
        <end position="112"/>
    </location>
</feature>
<feature type="transmembrane region" description="Helical" evidence="6">
    <location>
        <begin position="401"/>
        <end position="422"/>
    </location>
</feature>
<dbReference type="EMBL" id="MEUT01000060">
    <property type="protein sequence ID" value="OGC48797.1"/>
    <property type="molecule type" value="Genomic_DNA"/>
</dbReference>
<evidence type="ECO:0000256" key="2">
    <source>
        <dbReference type="ARBA" id="ARBA00022475"/>
    </source>
</evidence>
<dbReference type="PANTHER" id="PTHR30250:SF11">
    <property type="entry name" value="O-ANTIGEN TRANSPORTER-RELATED"/>
    <property type="match status" value="1"/>
</dbReference>
<keyword evidence="4 6" id="KW-1133">Transmembrane helix</keyword>
<proteinExistence type="predicted"/>
<dbReference type="InterPro" id="IPR050833">
    <property type="entry name" value="Poly_Biosynth_Transport"/>
</dbReference>
<evidence type="ECO:0000313" key="8">
    <source>
        <dbReference type="Proteomes" id="UP000177371"/>
    </source>
</evidence>